<evidence type="ECO:0000313" key="1">
    <source>
        <dbReference type="EMBL" id="QUV94539.1"/>
    </source>
</evidence>
<dbReference type="EMBL" id="CP072642">
    <property type="protein sequence ID" value="QUV94539.1"/>
    <property type="molecule type" value="Genomic_DNA"/>
</dbReference>
<organism evidence="1 2">
    <name type="scientific">Chloracidobacterium sp. N</name>
    <dbReference type="NCBI Taxonomy" id="2821540"/>
    <lineage>
        <taxon>Bacteria</taxon>
        <taxon>Pseudomonadati</taxon>
        <taxon>Acidobacteriota</taxon>
        <taxon>Terriglobia</taxon>
        <taxon>Terriglobales</taxon>
        <taxon>Acidobacteriaceae</taxon>
        <taxon>Chloracidobacterium</taxon>
        <taxon>Chloracidobacterium aggregatum</taxon>
    </lineage>
</organism>
<accession>A0ABX8B0M9</accession>
<protein>
    <submittedName>
        <fullName evidence="1">Uncharacterized protein</fullName>
    </submittedName>
</protein>
<dbReference type="InterPro" id="IPR056093">
    <property type="entry name" value="DUF7676"/>
</dbReference>
<reference evidence="1 2" key="1">
    <citation type="submission" date="2021-03" db="EMBL/GenBank/DDBJ databases">
        <title>Genomic and phenotypic characterization of Chloracidobacterium isolates provides evidence for multiple species.</title>
        <authorList>
            <person name="Saini M.K."/>
            <person name="Costas A.M.G."/>
            <person name="Tank M."/>
            <person name="Bryant D.A."/>
        </authorList>
    </citation>
    <scope>NUCLEOTIDE SEQUENCE [LARGE SCALE GENOMIC DNA]</scope>
    <source>
        <strain evidence="1 2">N</strain>
    </source>
</reference>
<dbReference type="Pfam" id="PF24724">
    <property type="entry name" value="DUF7676"/>
    <property type="match status" value="1"/>
</dbReference>
<name>A0ABX8B0M9_9BACT</name>
<dbReference type="Proteomes" id="UP000677668">
    <property type="component" value="Chromosome 1"/>
</dbReference>
<keyword evidence="2" id="KW-1185">Reference proteome</keyword>
<sequence>MTAATLPDIASDTAAAPSPRCLAREVIALPGGGTLEYDYFDAGPATMQRLTDVLFKEHWRDIVVGPCIEGAVFEIRFEKAPKVTFLDGYLTVDLGYWHFHLCTGIHRQAPTPEVARQRQVSKVAFFLQRGQRCGGGRSWGLRLWNGAGGQMTTVFLPNPYLTDEMKVRKTPDWNRLALWHKLREIFLGEPAPADLADHYSREPHESLHH</sequence>
<evidence type="ECO:0000313" key="2">
    <source>
        <dbReference type="Proteomes" id="UP000677668"/>
    </source>
</evidence>
<proteinExistence type="predicted"/>
<dbReference type="RefSeq" id="WP_211422826.1">
    <property type="nucleotide sequence ID" value="NZ_CP072642.1"/>
</dbReference>
<gene>
    <name evidence="1" type="ORF">J8C05_03580</name>
</gene>